<organism evidence="3 4">
    <name type="scientific">Pasteurella canis</name>
    <dbReference type="NCBI Taxonomy" id="753"/>
    <lineage>
        <taxon>Bacteria</taxon>
        <taxon>Pseudomonadati</taxon>
        <taxon>Pseudomonadota</taxon>
        <taxon>Gammaproteobacteria</taxon>
        <taxon>Pasteurellales</taxon>
        <taxon>Pasteurellaceae</taxon>
        <taxon>Pasteurella</taxon>
    </lineage>
</organism>
<gene>
    <name evidence="3" type="primary">hpaG1</name>
    <name evidence="3" type="ORF">NCTC11621_01812</name>
</gene>
<name>A0A379EWH0_9PAST</name>
<dbReference type="GO" id="GO:0046872">
    <property type="term" value="F:metal ion binding"/>
    <property type="evidence" value="ECO:0007669"/>
    <property type="project" value="UniProtKB-KW"/>
</dbReference>
<feature type="domain" description="Fumarylacetoacetase-like C-terminal" evidence="2">
    <location>
        <begin position="30"/>
        <end position="233"/>
    </location>
</feature>
<dbReference type="Gene3D" id="3.90.850.10">
    <property type="entry name" value="Fumarylacetoacetase-like, C-terminal domain"/>
    <property type="match status" value="1"/>
</dbReference>
<dbReference type="GO" id="GO:0008704">
    <property type="term" value="F:5-carboxymethyl-2-hydroxymuconate delta-isomerase activity"/>
    <property type="evidence" value="ECO:0007669"/>
    <property type="project" value="UniProtKB-EC"/>
</dbReference>
<dbReference type="EMBL" id="UGTV01000015">
    <property type="protein sequence ID" value="SUC10737.1"/>
    <property type="molecule type" value="Genomic_DNA"/>
</dbReference>
<dbReference type="Pfam" id="PF01557">
    <property type="entry name" value="FAA_hydrolase"/>
    <property type="match status" value="1"/>
</dbReference>
<dbReference type="Proteomes" id="UP000254704">
    <property type="component" value="Unassembled WGS sequence"/>
</dbReference>
<keyword evidence="1" id="KW-0479">Metal-binding</keyword>
<dbReference type="SUPFAM" id="SSF56529">
    <property type="entry name" value="FAH"/>
    <property type="match status" value="1"/>
</dbReference>
<dbReference type="InterPro" id="IPR036663">
    <property type="entry name" value="Fumarylacetoacetase_C_sf"/>
</dbReference>
<dbReference type="AlphaFoldDB" id="A0A379EWH0"/>
<dbReference type="InterPro" id="IPR011234">
    <property type="entry name" value="Fumarylacetoacetase-like_C"/>
</dbReference>
<accession>A0A379EWH0</accession>
<protein>
    <submittedName>
        <fullName evidence="3">4-hydroxyphenylacetate degradation bifunctional isomerase/decarboxylase</fullName>
        <ecNumber evidence="3">5.3.3.10</ecNumber>
    </submittedName>
</protein>
<dbReference type="InterPro" id="IPR012686">
    <property type="entry name" value="HPA_isomer/decarb_N"/>
</dbReference>
<dbReference type="RefSeq" id="WP_255313148.1">
    <property type="nucleotide sequence ID" value="NZ_UGTV01000015.1"/>
</dbReference>
<dbReference type="PANTHER" id="PTHR11820">
    <property type="entry name" value="ACYLPYRUVASE"/>
    <property type="match status" value="1"/>
</dbReference>
<sequence>MASPFILSEEIMSVSLAKQITQLSAANKPTVFVIALNSQRLLQRCQTEFEQAPYKALPKTPVIYVLPEATHNRSGATVWLPEGKKQLRIEPHLGVVFGQDTSRVSVENALYTVAGYVPVALYSLPNGSYYRPDIEGRCQDGFCVLGQTVMKSAVTNSAEVMVNIALNGAIKKSYVHLDMKHSVAELISFLSQFIAFKAGDILLTGTEDMPLLASAGDEVSVDFVQIGSVSNTIAE</sequence>
<dbReference type="EC" id="5.3.3.10" evidence="3"/>
<evidence type="ECO:0000256" key="1">
    <source>
        <dbReference type="ARBA" id="ARBA00022723"/>
    </source>
</evidence>
<evidence type="ECO:0000313" key="4">
    <source>
        <dbReference type="Proteomes" id="UP000254704"/>
    </source>
</evidence>
<proteinExistence type="predicted"/>
<dbReference type="GO" id="GO:0018800">
    <property type="term" value="F:5-oxopent-3-ene-1,2,5-tricarboxylate decarboxylase activity"/>
    <property type="evidence" value="ECO:0007669"/>
    <property type="project" value="InterPro"/>
</dbReference>
<keyword evidence="3" id="KW-0413">Isomerase</keyword>
<dbReference type="NCBIfam" id="TIGR02305">
    <property type="entry name" value="HpaG-N-term"/>
    <property type="match status" value="1"/>
</dbReference>
<dbReference type="PANTHER" id="PTHR11820:SF114">
    <property type="entry name" value="4-HYDROXYPHENYLACETATE CATABOLISM PROTEIN"/>
    <property type="match status" value="1"/>
</dbReference>
<evidence type="ECO:0000259" key="2">
    <source>
        <dbReference type="Pfam" id="PF01557"/>
    </source>
</evidence>
<evidence type="ECO:0000313" key="3">
    <source>
        <dbReference type="EMBL" id="SUC10737.1"/>
    </source>
</evidence>
<reference evidence="3 4" key="1">
    <citation type="submission" date="2018-06" db="EMBL/GenBank/DDBJ databases">
        <authorList>
            <consortium name="Pathogen Informatics"/>
            <person name="Doyle S."/>
        </authorList>
    </citation>
    <scope>NUCLEOTIDE SEQUENCE [LARGE SCALE GENOMIC DNA]</scope>
    <source>
        <strain evidence="3 4">NCTC11621</strain>
    </source>
</reference>